<dbReference type="Pfam" id="PF05175">
    <property type="entry name" value="MTS"/>
    <property type="match status" value="1"/>
</dbReference>
<sequence>MTYSIDRILLDSIAKLTKAPFALKARYESELLLSFVLNKPRVFLHAHSEQIIESSLAEQFFLLINERVEGKPIEYITQSANFYGRAFYVNPSVLIPRPETEILIDTASHIIKKHNIKYIAEIGIGSGIITATLALLHPQCVFFATDISSAALEVAHKNIATHAPNAQIELQCGSLLADSIKKCELIVSNPPYISTDYPISLPLSFEPKIALFAGSEGLDVLQDVIIESKARRARLICEIGYEQKDKLLPLLKDAKEVQFYKDLSGFDRGFSANFGD</sequence>
<organism evidence="8 9">
    <name type="scientific">Helicobacter jaachi</name>
    <dbReference type="NCBI Taxonomy" id="1677920"/>
    <lineage>
        <taxon>Bacteria</taxon>
        <taxon>Pseudomonadati</taxon>
        <taxon>Campylobacterota</taxon>
        <taxon>Epsilonproteobacteria</taxon>
        <taxon>Campylobacterales</taxon>
        <taxon>Helicobacteraceae</taxon>
        <taxon>Helicobacter</taxon>
    </lineage>
</organism>
<dbReference type="Gene3D" id="3.40.50.150">
    <property type="entry name" value="Vaccinia Virus protein VP39"/>
    <property type="match status" value="1"/>
</dbReference>
<dbReference type="Gene3D" id="1.10.8.10">
    <property type="entry name" value="DNA helicase RuvA subunit, C-terminal domain"/>
    <property type="match status" value="1"/>
</dbReference>
<dbReference type="NCBIfam" id="TIGR00536">
    <property type="entry name" value="hemK_fam"/>
    <property type="match status" value="1"/>
</dbReference>
<evidence type="ECO:0000256" key="2">
    <source>
        <dbReference type="ARBA" id="ARBA00022603"/>
    </source>
</evidence>
<dbReference type="SUPFAM" id="SSF53335">
    <property type="entry name" value="S-adenosyl-L-methionine-dependent methyltransferases"/>
    <property type="match status" value="1"/>
</dbReference>
<dbReference type="InterPro" id="IPR002052">
    <property type="entry name" value="DNA_methylase_N6_adenine_CS"/>
</dbReference>
<reference evidence="8 9" key="1">
    <citation type="journal article" date="2014" name="Genome Announc.">
        <title>Draft genome sequences of eight enterohepatic helicobacter species isolated from both laboratory and wild rodents.</title>
        <authorList>
            <person name="Sheh A."/>
            <person name="Shen Z."/>
            <person name="Fox J.G."/>
        </authorList>
    </citation>
    <scope>NUCLEOTIDE SEQUENCE [LARGE SCALE GENOMIC DNA]</scope>
    <source>
        <strain evidence="8 9">MIT 09-6949</strain>
    </source>
</reference>
<dbReference type="InterPro" id="IPR019874">
    <property type="entry name" value="RF_methyltr_PrmC"/>
</dbReference>
<dbReference type="OrthoDB" id="9800643at2"/>
<dbReference type="RefSeq" id="WP_034352069.1">
    <property type="nucleotide sequence ID" value="NZ_JRPR02000001.1"/>
</dbReference>
<feature type="domain" description="Methyltransferase small" evidence="6">
    <location>
        <begin position="111"/>
        <end position="192"/>
    </location>
</feature>
<dbReference type="PANTHER" id="PTHR18895">
    <property type="entry name" value="HEMK METHYLTRANSFERASE"/>
    <property type="match status" value="1"/>
</dbReference>
<dbReference type="GO" id="GO:0003676">
    <property type="term" value="F:nucleic acid binding"/>
    <property type="evidence" value="ECO:0007669"/>
    <property type="project" value="InterPro"/>
</dbReference>
<dbReference type="Pfam" id="PF17827">
    <property type="entry name" value="PrmC_N"/>
    <property type="match status" value="1"/>
</dbReference>
<gene>
    <name evidence="8" type="primary">prmC</name>
    <name evidence="8" type="ORF">LS71_001590</name>
</gene>
<comment type="caution">
    <text evidence="8">The sequence shown here is derived from an EMBL/GenBank/DDBJ whole genome shotgun (WGS) entry which is preliminary data.</text>
</comment>
<evidence type="ECO:0000313" key="9">
    <source>
        <dbReference type="Proteomes" id="UP000029733"/>
    </source>
</evidence>
<dbReference type="PANTHER" id="PTHR18895:SF74">
    <property type="entry name" value="MTRF1L RELEASE FACTOR GLUTAMINE METHYLTRANSFERASE"/>
    <property type="match status" value="1"/>
</dbReference>
<dbReference type="Proteomes" id="UP000029733">
    <property type="component" value="Unassembled WGS sequence"/>
</dbReference>
<dbReference type="EC" id="2.1.1.297" evidence="1"/>
<dbReference type="GO" id="GO:0032259">
    <property type="term" value="P:methylation"/>
    <property type="evidence" value="ECO:0007669"/>
    <property type="project" value="UniProtKB-KW"/>
</dbReference>
<dbReference type="CDD" id="cd02440">
    <property type="entry name" value="AdoMet_MTases"/>
    <property type="match status" value="1"/>
</dbReference>
<feature type="domain" description="Release factor glutamine methyltransferase N-terminal" evidence="7">
    <location>
        <begin position="24"/>
        <end position="77"/>
    </location>
</feature>
<protein>
    <recommendedName>
        <fullName evidence="1">peptide chain release factor N(5)-glutamine methyltransferase</fullName>
        <ecNumber evidence="1">2.1.1.297</ecNumber>
    </recommendedName>
</protein>
<name>A0A4U8TBZ5_9HELI</name>
<dbReference type="InterPro" id="IPR050320">
    <property type="entry name" value="N5-glutamine_MTase"/>
</dbReference>
<dbReference type="EMBL" id="JRPR02000001">
    <property type="protein sequence ID" value="TLD97470.1"/>
    <property type="molecule type" value="Genomic_DNA"/>
</dbReference>
<dbReference type="InterPro" id="IPR029063">
    <property type="entry name" value="SAM-dependent_MTases_sf"/>
</dbReference>
<accession>A0A4U8TBZ5</accession>
<evidence type="ECO:0000259" key="7">
    <source>
        <dbReference type="Pfam" id="PF17827"/>
    </source>
</evidence>
<evidence type="ECO:0000256" key="3">
    <source>
        <dbReference type="ARBA" id="ARBA00022679"/>
    </source>
</evidence>
<dbReference type="InterPro" id="IPR040758">
    <property type="entry name" value="PrmC_N"/>
</dbReference>
<evidence type="ECO:0000256" key="1">
    <source>
        <dbReference type="ARBA" id="ARBA00012771"/>
    </source>
</evidence>
<dbReference type="InterPro" id="IPR004556">
    <property type="entry name" value="HemK-like"/>
</dbReference>
<evidence type="ECO:0000256" key="4">
    <source>
        <dbReference type="ARBA" id="ARBA00022691"/>
    </source>
</evidence>
<keyword evidence="2 8" id="KW-0489">Methyltransferase</keyword>
<dbReference type="AlphaFoldDB" id="A0A4U8TBZ5"/>
<proteinExistence type="predicted"/>
<keyword evidence="4" id="KW-0949">S-adenosyl-L-methionine</keyword>
<dbReference type="PROSITE" id="PS00092">
    <property type="entry name" value="N6_MTASE"/>
    <property type="match status" value="1"/>
</dbReference>
<evidence type="ECO:0000259" key="6">
    <source>
        <dbReference type="Pfam" id="PF05175"/>
    </source>
</evidence>
<keyword evidence="3 8" id="KW-0808">Transferase</keyword>
<dbReference type="GO" id="GO:0102559">
    <property type="term" value="F:peptide chain release factor N(5)-glutamine methyltransferase activity"/>
    <property type="evidence" value="ECO:0007669"/>
    <property type="project" value="UniProtKB-EC"/>
</dbReference>
<keyword evidence="9" id="KW-1185">Reference proteome</keyword>
<comment type="catalytic activity">
    <reaction evidence="5">
        <text>L-glutaminyl-[peptide chain release factor] + S-adenosyl-L-methionine = N(5)-methyl-L-glutaminyl-[peptide chain release factor] + S-adenosyl-L-homocysteine + H(+)</text>
        <dbReference type="Rhea" id="RHEA:42896"/>
        <dbReference type="Rhea" id="RHEA-COMP:10271"/>
        <dbReference type="Rhea" id="RHEA-COMP:10272"/>
        <dbReference type="ChEBI" id="CHEBI:15378"/>
        <dbReference type="ChEBI" id="CHEBI:30011"/>
        <dbReference type="ChEBI" id="CHEBI:57856"/>
        <dbReference type="ChEBI" id="CHEBI:59789"/>
        <dbReference type="ChEBI" id="CHEBI:61891"/>
        <dbReference type="EC" id="2.1.1.297"/>
    </reaction>
</comment>
<dbReference type="InterPro" id="IPR007848">
    <property type="entry name" value="Small_mtfrase_dom"/>
</dbReference>
<dbReference type="NCBIfam" id="TIGR03534">
    <property type="entry name" value="RF_mod_PrmC"/>
    <property type="match status" value="1"/>
</dbReference>
<evidence type="ECO:0000256" key="5">
    <source>
        <dbReference type="ARBA" id="ARBA00048391"/>
    </source>
</evidence>
<dbReference type="STRING" id="1677920.LS71_00240"/>
<evidence type="ECO:0000313" key="8">
    <source>
        <dbReference type="EMBL" id="TLD97470.1"/>
    </source>
</evidence>